<dbReference type="PROSITE" id="PS51257">
    <property type="entry name" value="PROKAR_LIPOPROTEIN"/>
    <property type="match status" value="1"/>
</dbReference>
<evidence type="ECO:0000313" key="4">
    <source>
        <dbReference type="Proteomes" id="UP000198931"/>
    </source>
</evidence>
<evidence type="ECO:0008006" key="5">
    <source>
        <dbReference type="Google" id="ProtNLM"/>
    </source>
</evidence>
<evidence type="ECO:0000256" key="1">
    <source>
        <dbReference type="SAM" id="MobiDB-lite"/>
    </source>
</evidence>
<feature type="compositionally biased region" description="Low complexity" evidence="1">
    <location>
        <begin position="34"/>
        <end position="70"/>
    </location>
</feature>
<evidence type="ECO:0000256" key="2">
    <source>
        <dbReference type="SAM" id="SignalP"/>
    </source>
</evidence>
<dbReference type="OrthoDB" id="1275107at2"/>
<keyword evidence="4" id="KW-1185">Reference proteome</keyword>
<dbReference type="Proteomes" id="UP000198931">
    <property type="component" value="Unassembled WGS sequence"/>
</dbReference>
<feature type="signal peptide" evidence="2">
    <location>
        <begin position="1"/>
        <end position="19"/>
    </location>
</feature>
<feature type="chain" id="PRO_5011773296" description="Coproporphyrinogen III oxidase" evidence="2">
    <location>
        <begin position="20"/>
        <end position="70"/>
    </location>
</feature>
<proteinExistence type="predicted"/>
<gene>
    <name evidence="3" type="ORF">SAMN05443292_0630</name>
</gene>
<dbReference type="AlphaFoldDB" id="A0A1I3DPY7"/>
<keyword evidence="2" id="KW-0732">Signal</keyword>
<feature type="region of interest" description="Disordered" evidence="1">
    <location>
        <begin position="22"/>
        <end position="70"/>
    </location>
</feature>
<dbReference type="EMBL" id="FOQT01000001">
    <property type="protein sequence ID" value="SFH88802.1"/>
    <property type="molecule type" value="Genomic_DNA"/>
</dbReference>
<sequence>MKKLFVAAFIGALTLSACSKKTETAESNTMMAEPDSTTMMSDSTSMAAPATMDSTAAAAPMTADSTKMAK</sequence>
<dbReference type="RefSeq" id="WP_143093340.1">
    <property type="nucleotide sequence ID" value="NZ_FOQT01000001.1"/>
</dbReference>
<organism evidence="3 4">
    <name type="scientific">Halpernia frigidisoli</name>
    <dbReference type="NCBI Taxonomy" id="1125876"/>
    <lineage>
        <taxon>Bacteria</taxon>
        <taxon>Pseudomonadati</taxon>
        <taxon>Bacteroidota</taxon>
        <taxon>Flavobacteriia</taxon>
        <taxon>Flavobacteriales</taxon>
        <taxon>Weeksellaceae</taxon>
        <taxon>Chryseobacterium group</taxon>
        <taxon>Halpernia</taxon>
    </lineage>
</organism>
<accession>A0A1I3DPY7</accession>
<name>A0A1I3DPY7_9FLAO</name>
<evidence type="ECO:0000313" key="3">
    <source>
        <dbReference type="EMBL" id="SFH88802.1"/>
    </source>
</evidence>
<reference evidence="3 4" key="1">
    <citation type="submission" date="2016-10" db="EMBL/GenBank/DDBJ databases">
        <authorList>
            <person name="de Groot N.N."/>
        </authorList>
    </citation>
    <scope>NUCLEOTIDE SEQUENCE [LARGE SCALE GENOMIC DNA]</scope>
    <source>
        <strain evidence="3 4">DSM 26000</strain>
    </source>
</reference>
<protein>
    <recommendedName>
        <fullName evidence="5">Coproporphyrinogen III oxidase</fullName>
    </recommendedName>
</protein>